<feature type="region of interest" description="Disordered" evidence="2">
    <location>
        <begin position="2542"/>
        <end position="2674"/>
    </location>
</feature>
<feature type="compositionally biased region" description="Polar residues" evidence="2">
    <location>
        <begin position="1567"/>
        <end position="1578"/>
    </location>
</feature>
<feature type="compositionally biased region" description="Low complexity" evidence="2">
    <location>
        <begin position="2646"/>
        <end position="2663"/>
    </location>
</feature>
<feature type="compositionally biased region" description="Low complexity" evidence="2">
    <location>
        <begin position="1579"/>
        <end position="1591"/>
    </location>
</feature>
<feature type="region of interest" description="Disordered" evidence="2">
    <location>
        <begin position="1712"/>
        <end position="1767"/>
    </location>
</feature>
<feature type="coiled-coil region" evidence="1">
    <location>
        <begin position="457"/>
        <end position="617"/>
    </location>
</feature>
<feature type="region of interest" description="Disordered" evidence="2">
    <location>
        <begin position="786"/>
        <end position="932"/>
    </location>
</feature>
<evidence type="ECO:0000313" key="4">
    <source>
        <dbReference type="Proteomes" id="UP001519460"/>
    </source>
</evidence>
<reference evidence="3 4" key="1">
    <citation type="journal article" date="2023" name="Sci. Data">
        <title>Genome assembly of the Korean intertidal mud-creeper Batillaria attramentaria.</title>
        <authorList>
            <person name="Patra A.K."/>
            <person name="Ho P.T."/>
            <person name="Jun S."/>
            <person name="Lee S.J."/>
            <person name="Kim Y."/>
            <person name="Won Y.J."/>
        </authorList>
    </citation>
    <scope>NUCLEOTIDE SEQUENCE [LARGE SCALE GENOMIC DNA]</scope>
    <source>
        <strain evidence="3">Wonlab-2016</strain>
    </source>
</reference>
<dbReference type="InterPro" id="IPR026163">
    <property type="entry name" value="Nckap5l"/>
</dbReference>
<feature type="region of interest" description="Disordered" evidence="2">
    <location>
        <begin position="2170"/>
        <end position="2200"/>
    </location>
</feature>
<feature type="compositionally biased region" description="Basic and acidic residues" evidence="2">
    <location>
        <begin position="2624"/>
        <end position="2638"/>
    </location>
</feature>
<feature type="region of interest" description="Disordered" evidence="2">
    <location>
        <begin position="1551"/>
        <end position="1596"/>
    </location>
</feature>
<feature type="region of interest" description="Disordered" evidence="2">
    <location>
        <begin position="1217"/>
        <end position="1248"/>
    </location>
</feature>
<evidence type="ECO:0000256" key="1">
    <source>
        <dbReference type="SAM" id="Coils"/>
    </source>
</evidence>
<feature type="compositionally biased region" description="Polar residues" evidence="2">
    <location>
        <begin position="987"/>
        <end position="1012"/>
    </location>
</feature>
<feature type="region of interest" description="Disordered" evidence="2">
    <location>
        <begin position="2452"/>
        <end position="2503"/>
    </location>
</feature>
<comment type="caution">
    <text evidence="3">The sequence shown here is derived from an EMBL/GenBank/DDBJ whole genome shotgun (WGS) entry which is preliminary data.</text>
</comment>
<organism evidence="3 4">
    <name type="scientific">Batillaria attramentaria</name>
    <dbReference type="NCBI Taxonomy" id="370345"/>
    <lineage>
        <taxon>Eukaryota</taxon>
        <taxon>Metazoa</taxon>
        <taxon>Spiralia</taxon>
        <taxon>Lophotrochozoa</taxon>
        <taxon>Mollusca</taxon>
        <taxon>Gastropoda</taxon>
        <taxon>Caenogastropoda</taxon>
        <taxon>Sorbeoconcha</taxon>
        <taxon>Cerithioidea</taxon>
        <taxon>Batillariidae</taxon>
        <taxon>Batillaria</taxon>
    </lineage>
</organism>
<feature type="compositionally biased region" description="Polar residues" evidence="2">
    <location>
        <begin position="1734"/>
        <end position="1743"/>
    </location>
</feature>
<accession>A0ABD0M712</accession>
<name>A0ABD0M712_9CAEN</name>
<feature type="region of interest" description="Disordered" evidence="2">
    <location>
        <begin position="1792"/>
        <end position="1843"/>
    </location>
</feature>
<feature type="region of interest" description="Disordered" evidence="2">
    <location>
        <begin position="2277"/>
        <end position="2296"/>
    </location>
</feature>
<feature type="compositionally biased region" description="Low complexity" evidence="2">
    <location>
        <begin position="862"/>
        <end position="878"/>
    </location>
</feature>
<feature type="compositionally biased region" description="Polar residues" evidence="2">
    <location>
        <begin position="825"/>
        <end position="841"/>
    </location>
</feature>
<protein>
    <submittedName>
        <fullName evidence="3">Uncharacterized protein</fullName>
    </submittedName>
</protein>
<feature type="compositionally biased region" description="Basic residues" evidence="2">
    <location>
        <begin position="2571"/>
        <end position="2583"/>
    </location>
</feature>
<feature type="compositionally biased region" description="Polar residues" evidence="2">
    <location>
        <begin position="1627"/>
        <end position="1638"/>
    </location>
</feature>
<evidence type="ECO:0000256" key="2">
    <source>
        <dbReference type="SAM" id="MobiDB-lite"/>
    </source>
</evidence>
<feature type="compositionally biased region" description="Low complexity" evidence="2">
    <location>
        <begin position="705"/>
        <end position="719"/>
    </location>
</feature>
<feature type="compositionally biased region" description="Polar residues" evidence="2">
    <location>
        <begin position="2170"/>
        <end position="2183"/>
    </location>
</feature>
<feature type="compositionally biased region" description="Basic and acidic residues" evidence="2">
    <location>
        <begin position="2473"/>
        <end position="2492"/>
    </location>
</feature>
<feature type="compositionally biased region" description="Low complexity" evidence="2">
    <location>
        <begin position="1217"/>
        <end position="1227"/>
    </location>
</feature>
<feature type="region of interest" description="Disordered" evidence="2">
    <location>
        <begin position="2006"/>
        <end position="2030"/>
    </location>
</feature>
<keyword evidence="1" id="KW-0175">Coiled coil</keyword>
<gene>
    <name evidence="3" type="ORF">BaRGS_00001402</name>
</gene>
<feature type="compositionally biased region" description="Polar residues" evidence="2">
    <location>
        <begin position="792"/>
        <end position="806"/>
    </location>
</feature>
<keyword evidence="4" id="KW-1185">Reference proteome</keyword>
<dbReference type="Proteomes" id="UP001519460">
    <property type="component" value="Unassembled WGS sequence"/>
</dbReference>
<feature type="region of interest" description="Disordered" evidence="2">
    <location>
        <begin position="702"/>
        <end position="740"/>
    </location>
</feature>
<dbReference type="EMBL" id="JACVVK020000004">
    <property type="protein sequence ID" value="KAK7507467.1"/>
    <property type="molecule type" value="Genomic_DNA"/>
</dbReference>
<sequence length="2674" mass="290514">MAGQTLTVESMCGMWEGKGNTPCCSVSRLILTRRGLGCSLFTSVLSGNFYCSLCAHSACKSCTLRLASSAEKHSAVLEVERCRTFRSARVLVEKVSCVSKSVPMRILIDCRLEGWLVCEHTAPTRVSIDQGNHHHPNHRPQPLLRNFESFYVYQSTNVRNPNSGFPCPNLPPSRRHEILIESFTEFPSCRRSYKTNLVFCAWLSRAPQTHTKQTLLLYEGIGFDMEFVCIDPVERVRNATCRLLKSDTRSCDRQAVVYGQYERSLVVRSHGWSSGGMGGGGGDPNEIYLSFGLSLPIHPPSCPVPLIGWEGKVISIIALSLVANSGSNHAGVCSVCWYSLWVTKVWIWCLVSSACHLSHWRKSSVSAASLQGASIARVKRSLKRLSHFLDTFPAALWAMLVTQARLFAATHLSRELVPKRCLHTPRDSREGVMKELERERMLRVDTEQRLHDMRVESDSCRARLHALQEEFRKMEEMVRDMLQYKSKIDQLKQEKSNLAVTYENNLQKCRNHISTLERENMMLLNQVKKMESQLHGKGDDRDKSRLLLERLKMVEAENSGLVLENEQQRQQYEKCLDQIANQVVQALLAQKTLREECMKLQSRVQDLEMQNQQLNLMFQQRIRFPSDPTMQHMPIGSSTTYVCRAEASQGEVTSAQFLQGSAVSLQSMFSELMLDDSPGHPQMSTPPPWLRDRLELPLDDEISLSSSSSGSPSSPQQSGAHPLAASASHGSPKAKSTAIPVPVVKTRIETEFPANNSSPKVKHISVLERGTRSLERRGAGFTPLVYSLAPSHGSTGSVRKTKTGQQRPAVKHSLSTEAVVHVSAQGGSPASTQGASGSKNQLKAGKKTPSPPAKASTDKRNSPPTGSSGASSANGSTPKLSPLADKVKLRAKSGGAREPSRSPHRNSLPPSMPFRSQYYYDYSDEDSDSRPVSRVFSSASTVSLNELLDTSTEGDLALDDDFFSDWSSMCLSPQHRLPIHSASPQHRLTNQSPLVSNGKSSPAAQAHATHSSPVHRGSEIKMGVQSLSPLAKVALHADSARVHGENAPPKVPGAVKAERDDSGCEVDSSQTDRNSPSGKVLESAERLSEISNKIAGITASEEAETQLPDTCAKSPDASHGDGKNKIVFTSSDEIVVQTSDGSRYKVQSAKTLLVDPPAVRTLSLSKSATKVSLPAPQHGVLLTSSASKLQTKLSVVGQASSVDQVLTDSSPETQLTSALLASSPSSGSDERDVSTTAKDNTSSSLKTSTDMPFSCDLVASVISREAFGCTPKLMSQPLTTEEKTRACRPDQLILAPAEKHFSFHGFTSGSSTSSEDKSPLKLAHPKQASVPSESGGNVSKHANISVTNSGDNSALCSKPKKTPPPVPKKPSWAGSPVKSTAPAEIPSVGEKSGNSGAGDKNSGYGKFPADTTLTVGFMSCQPHNLDTIACNPDTVRDYVNSLVKDMKERVARHSEWTASAGTAPTTTITSSANAFHHCKSLDSSFESLRAERSGSKDDGYSTMSSDIHPTAMEKYAYADTPASKPCMEGPSSVVKVCEGFQEAGKAECPSLKRRDKSIETSDPDSAMETSTHSMDTRTSSQSLSSQVSSSSGENVLSPVNKVTRMARFFEDEAVKGSHSSVHKFGSATPSPLSPCSQTSITSPDSSLCLSPNDGDVHTCVSSPSKISHGRWGSSSHGSSSSVVSVTCGHQITNTSPAVRSPLFSSSCSPCSPVAEKSPSDEHVKDDACDDTQENCKTASSLPSPHQLPDSLPSHAEKPVHIPSSSKLSDCLPSSNLADIKLPITRSPSIFTASSNTPKPAAVPVNMLHSPSSSRREYTLSWPPRKQLSSPVSPPQPAATEDVSVAAKSETNLYEKQQAASLYDEMMSGSWDSSKVLERSASVSEMDCRSRSVCAEERSTLHRTAGKLSLDEVDVDQRVALITGKTFTMSDSVDESEGEMETKKQLNDLWNMLMAQQPLSLPAWKPQQTAEELKKSCTPSPASLQKMDGSSAEDWLLRFTKEEIEKHTAPKSAARKGISPLTRNSQDEGWDSKRVHGLDLSQIVQPGADNVLEVQCDTSQSMDEGESSECSPRSPSAEQKLFHSEFYSLCLVESNRSLVTSSMEGMHERGRGDDGDSHQPHDSSDPNSFQSRLPHPSYIREGIHVREFDEISHQIASLTRTVDELNRSLNSLNSGESGDSNQDLRSCGATGGLHEEGASGDAGAAKHDYVDGYHWVDDEFYLTSCGGEVIIGSSALLEDDDEDLGEGAGEEGGFFHLQDNDDAIADDAQDDFYCIRIPHRSESKGPHGQQDRPSSGYLESEQVLASLAQFRYNSDGQLDRQNTGGGGDPTARGWITGTSSSHTSLSHLHPVITSKRGQASEENLLADREHRANLLDSMLPSGESNDSLSSDIGLDHMMCQRLMGRKGKMDAVRFALPKQRPAVDFTKFFLRYGKPEQDAVAAFDFLEDIPTSDSGSENLGDSLSRRSRSASHPLSREVVMRQAEARRSVEVRAADVGPRPLSESDFAKFRLPDSCARAASVPNQHVHPGDERHHSYYPVSHAGHHYQQSDRRAFEGRSKPGFGMNPGSTPPPRRHKLRRRRKKAEVKDQSQPATTAEREERGHRQGAASSRSSASRKGRGSRGRRGGEKLHREWHDIKIGDAVSNTLSLSDSCCDSSSSSSSPCSPRPTTDLSKF</sequence>
<feature type="region of interest" description="Disordered" evidence="2">
    <location>
        <begin position="1102"/>
        <end position="1124"/>
    </location>
</feature>
<feature type="compositionally biased region" description="Basic and acidic residues" evidence="2">
    <location>
        <begin position="1717"/>
        <end position="1726"/>
    </location>
</feature>
<feature type="region of interest" description="Disordered" evidence="2">
    <location>
        <begin position="1305"/>
        <end position="1403"/>
    </location>
</feature>
<feature type="region of interest" description="Disordered" evidence="2">
    <location>
        <begin position="987"/>
        <end position="1018"/>
    </location>
</feature>
<feature type="compositionally biased region" description="Polar residues" evidence="2">
    <location>
        <begin position="1067"/>
        <end position="1077"/>
    </location>
</feature>
<feature type="region of interest" description="Disordered" evidence="2">
    <location>
        <begin position="1040"/>
        <end position="1084"/>
    </location>
</feature>
<feature type="region of interest" description="Disordered" evidence="2">
    <location>
        <begin position="1619"/>
        <end position="1638"/>
    </location>
</feature>
<feature type="compositionally biased region" description="Polar residues" evidence="2">
    <location>
        <begin position="1234"/>
        <end position="1248"/>
    </location>
</feature>
<dbReference type="PANTHER" id="PTHR21740:SF8">
    <property type="entry name" value="NCK-ASSOCIATED PROTEIN 5"/>
    <property type="match status" value="1"/>
</dbReference>
<dbReference type="PANTHER" id="PTHR21740">
    <property type="entry name" value="NCK-ASSOCIATED PROTEIN 5"/>
    <property type="match status" value="1"/>
</dbReference>
<feature type="compositionally biased region" description="Polar residues" evidence="2">
    <location>
        <begin position="1329"/>
        <end position="1355"/>
    </location>
</feature>
<proteinExistence type="predicted"/>
<feature type="compositionally biased region" description="Basic and acidic residues" evidence="2">
    <location>
        <begin position="2546"/>
        <end position="2557"/>
    </location>
</feature>
<feature type="region of interest" description="Disordered" evidence="2">
    <location>
        <begin position="2100"/>
        <end position="2133"/>
    </location>
</feature>
<evidence type="ECO:0000313" key="3">
    <source>
        <dbReference type="EMBL" id="KAK7507467.1"/>
    </source>
</evidence>
<feature type="compositionally biased region" description="Basic and acidic residues" evidence="2">
    <location>
        <begin position="2104"/>
        <end position="2123"/>
    </location>
</feature>
<feature type="compositionally biased region" description="Basic residues" evidence="2">
    <location>
        <begin position="2613"/>
        <end position="2623"/>
    </location>
</feature>
<feature type="region of interest" description="Disordered" evidence="2">
    <location>
        <begin position="673"/>
        <end position="692"/>
    </location>
</feature>